<dbReference type="PANTHER" id="PTHR30629">
    <property type="entry name" value="PROPHAGE INTEGRASE"/>
    <property type="match status" value="1"/>
</dbReference>
<evidence type="ECO:0000313" key="6">
    <source>
        <dbReference type="Proteomes" id="UP000036771"/>
    </source>
</evidence>
<reference evidence="5 6" key="1">
    <citation type="submission" date="2015-03" db="EMBL/GenBank/DDBJ databases">
        <title>Caedibacter varicaedens, whole genome shotgun sequence.</title>
        <authorList>
            <person name="Suzuki H."/>
            <person name="Dapper A.L."/>
            <person name="Gibson A.K."/>
            <person name="Jackson C."/>
            <person name="Lee H."/>
            <person name="Pejaver V.R."/>
            <person name="Doak T."/>
            <person name="Lynch M."/>
        </authorList>
    </citation>
    <scope>NUCLEOTIDE SEQUENCE [LARGE SCALE GENOMIC DNA]</scope>
</reference>
<dbReference type="Proteomes" id="UP000036771">
    <property type="component" value="Unassembled WGS sequence"/>
</dbReference>
<accession>A0A0K8MEB2</accession>
<dbReference type="Pfam" id="PF13356">
    <property type="entry name" value="Arm-DNA-bind_3"/>
    <property type="match status" value="1"/>
</dbReference>
<dbReference type="Gene3D" id="3.30.160.390">
    <property type="entry name" value="Integrase, DNA-binding domain"/>
    <property type="match status" value="1"/>
</dbReference>
<organism evidence="5 6">
    <name type="scientific">Caedimonas varicaedens</name>
    <dbReference type="NCBI Taxonomy" id="1629334"/>
    <lineage>
        <taxon>Bacteria</taxon>
        <taxon>Pseudomonadati</taxon>
        <taxon>Pseudomonadota</taxon>
        <taxon>Alphaproteobacteria</taxon>
        <taxon>Holosporales</taxon>
        <taxon>Caedimonadaceae</taxon>
        <taxon>Caedimonas</taxon>
    </lineage>
</organism>
<dbReference type="GO" id="GO:0015074">
    <property type="term" value="P:DNA integration"/>
    <property type="evidence" value="ECO:0007669"/>
    <property type="project" value="UniProtKB-KW"/>
</dbReference>
<name>A0A0K8MEB2_9PROT</name>
<feature type="domain" description="Tyr recombinase" evidence="4">
    <location>
        <begin position="197"/>
        <end position="379"/>
    </location>
</feature>
<keyword evidence="2" id="KW-0229">DNA integration</keyword>
<dbReference type="GO" id="GO:0006310">
    <property type="term" value="P:DNA recombination"/>
    <property type="evidence" value="ECO:0007669"/>
    <property type="project" value="UniProtKB-KW"/>
</dbReference>
<dbReference type="InterPro" id="IPR050808">
    <property type="entry name" value="Phage_Integrase"/>
</dbReference>
<evidence type="ECO:0000256" key="3">
    <source>
        <dbReference type="ARBA" id="ARBA00023172"/>
    </source>
</evidence>
<dbReference type="AlphaFoldDB" id="A0A0K8MEB2"/>
<dbReference type="EMBL" id="BBVC01000031">
    <property type="protein sequence ID" value="GAO98209.1"/>
    <property type="molecule type" value="Genomic_DNA"/>
</dbReference>
<dbReference type="CDD" id="cd00796">
    <property type="entry name" value="INT_Rci_Hp1_C"/>
    <property type="match status" value="1"/>
</dbReference>
<dbReference type="InterPro" id="IPR038488">
    <property type="entry name" value="Integrase_DNA-bd_sf"/>
</dbReference>
<sequence length="390" mass="44454">MQRVILTQSMIEKAKPKARIFSLKDAKVPGLEFVTNPRGTQSWFVRAFKQKILLGRYPFMSLEDARKMALQVYVDLQKGVVPLVKKKEEKNKNITVNQLVEEFFQFRSSGTHALEESTMNVYKKAWVALGSETIGSFQISELTDVTINQVCLPLMAKYSRVKCLQNLIHVAFQYGFKMGYPVAVLNSDNWLKGKGEGKERYFYSADVQKLETQTDFGLQKDSTDSSILHILMYTGCRVTEILELQWNDISLENGYFKLRKTKTKKQRVVPISGALREIFLRLQTTSSTGYVFKSLRDANAPYNYFTLIHFWRLIMKQAGFNTDGEKLTIHSLRHTFVTVGNRIKVSPFTLQDLVGHSRGRSVTAGYIHPNLAELAEAQQSIISAIQSGSY</sequence>
<keyword evidence="3" id="KW-0233">DNA recombination</keyword>
<protein>
    <submittedName>
        <fullName evidence="5">Putative prophage CPS-53 integrase</fullName>
    </submittedName>
</protein>
<dbReference type="PROSITE" id="PS51898">
    <property type="entry name" value="TYR_RECOMBINASE"/>
    <property type="match status" value="1"/>
</dbReference>
<dbReference type="InterPro" id="IPR002104">
    <property type="entry name" value="Integrase_catalytic"/>
</dbReference>
<dbReference type="InterPro" id="IPR025166">
    <property type="entry name" value="Integrase_DNA_bind_dom"/>
</dbReference>
<dbReference type="SUPFAM" id="SSF56349">
    <property type="entry name" value="DNA breaking-rejoining enzymes"/>
    <property type="match status" value="1"/>
</dbReference>
<comment type="caution">
    <text evidence="5">The sequence shown here is derived from an EMBL/GenBank/DDBJ whole genome shotgun (WGS) entry which is preliminary data.</text>
</comment>
<dbReference type="PANTHER" id="PTHR30629:SF2">
    <property type="entry name" value="PROPHAGE INTEGRASE INTS-RELATED"/>
    <property type="match status" value="1"/>
</dbReference>
<dbReference type="GO" id="GO:0003677">
    <property type="term" value="F:DNA binding"/>
    <property type="evidence" value="ECO:0007669"/>
    <property type="project" value="InterPro"/>
</dbReference>
<dbReference type="Gene3D" id="1.10.443.10">
    <property type="entry name" value="Intergrase catalytic core"/>
    <property type="match status" value="1"/>
</dbReference>
<comment type="similarity">
    <text evidence="1">Belongs to the 'phage' integrase family.</text>
</comment>
<evidence type="ECO:0000256" key="2">
    <source>
        <dbReference type="ARBA" id="ARBA00022908"/>
    </source>
</evidence>
<keyword evidence="6" id="KW-1185">Reference proteome</keyword>
<dbReference type="Pfam" id="PF00589">
    <property type="entry name" value="Phage_integrase"/>
    <property type="match status" value="1"/>
</dbReference>
<gene>
    <name evidence="5" type="primary">intS_2</name>
    <name evidence="5" type="ORF">Cva_00857</name>
</gene>
<evidence type="ECO:0000259" key="4">
    <source>
        <dbReference type="PROSITE" id="PS51898"/>
    </source>
</evidence>
<evidence type="ECO:0000313" key="5">
    <source>
        <dbReference type="EMBL" id="GAO98209.1"/>
    </source>
</evidence>
<proteinExistence type="inferred from homology"/>
<dbReference type="STRING" id="1629334.Cva_00857"/>
<dbReference type="InterPro" id="IPR011010">
    <property type="entry name" value="DNA_brk_join_enz"/>
</dbReference>
<dbReference type="InterPro" id="IPR013762">
    <property type="entry name" value="Integrase-like_cat_sf"/>
</dbReference>
<evidence type="ECO:0000256" key="1">
    <source>
        <dbReference type="ARBA" id="ARBA00008857"/>
    </source>
</evidence>